<proteinExistence type="predicted"/>
<evidence type="ECO:0000313" key="1">
    <source>
        <dbReference type="EMBL" id="KAF2659837.1"/>
    </source>
</evidence>
<dbReference type="EMBL" id="MU004304">
    <property type="protein sequence ID" value="KAF2659837.1"/>
    <property type="molecule type" value="Genomic_DNA"/>
</dbReference>
<keyword evidence="2" id="KW-1185">Reference proteome</keyword>
<accession>A0A6A6TKV1</accession>
<dbReference type="Proteomes" id="UP000799324">
    <property type="component" value="Unassembled WGS sequence"/>
</dbReference>
<protein>
    <submittedName>
        <fullName evidence="1">Uncharacterized protein</fullName>
    </submittedName>
</protein>
<sequence>MGTFSHRFLATRLGGAEIHCVCSSVTSESNPLYHTTRPHSAGLPTSLTRVWCNLAADAL</sequence>
<gene>
    <name evidence="1" type="ORF">K491DRAFT_688933</name>
</gene>
<name>A0A6A6TKV1_9PLEO</name>
<organism evidence="1 2">
    <name type="scientific">Lophiostoma macrostomum CBS 122681</name>
    <dbReference type="NCBI Taxonomy" id="1314788"/>
    <lineage>
        <taxon>Eukaryota</taxon>
        <taxon>Fungi</taxon>
        <taxon>Dikarya</taxon>
        <taxon>Ascomycota</taxon>
        <taxon>Pezizomycotina</taxon>
        <taxon>Dothideomycetes</taxon>
        <taxon>Pleosporomycetidae</taxon>
        <taxon>Pleosporales</taxon>
        <taxon>Lophiostomataceae</taxon>
        <taxon>Lophiostoma</taxon>
    </lineage>
</organism>
<dbReference type="AlphaFoldDB" id="A0A6A6TKV1"/>
<reference evidence="1" key="1">
    <citation type="journal article" date="2020" name="Stud. Mycol.">
        <title>101 Dothideomycetes genomes: a test case for predicting lifestyles and emergence of pathogens.</title>
        <authorList>
            <person name="Haridas S."/>
            <person name="Albert R."/>
            <person name="Binder M."/>
            <person name="Bloem J."/>
            <person name="Labutti K."/>
            <person name="Salamov A."/>
            <person name="Andreopoulos B."/>
            <person name="Baker S."/>
            <person name="Barry K."/>
            <person name="Bills G."/>
            <person name="Bluhm B."/>
            <person name="Cannon C."/>
            <person name="Castanera R."/>
            <person name="Culley D."/>
            <person name="Daum C."/>
            <person name="Ezra D."/>
            <person name="Gonzalez J."/>
            <person name="Henrissat B."/>
            <person name="Kuo A."/>
            <person name="Liang C."/>
            <person name="Lipzen A."/>
            <person name="Lutzoni F."/>
            <person name="Magnuson J."/>
            <person name="Mondo S."/>
            <person name="Nolan M."/>
            <person name="Ohm R."/>
            <person name="Pangilinan J."/>
            <person name="Park H.-J."/>
            <person name="Ramirez L."/>
            <person name="Alfaro M."/>
            <person name="Sun H."/>
            <person name="Tritt A."/>
            <person name="Yoshinaga Y."/>
            <person name="Zwiers L.-H."/>
            <person name="Turgeon B."/>
            <person name="Goodwin S."/>
            <person name="Spatafora J."/>
            <person name="Crous P."/>
            <person name="Grigoriev I."/>
        </authorList>
    </citation>
    <scope>NUCLEOTIDE SEQUENCE</scope>
    <source>
        <strain evidence="1">CBS 122681</strain>
    </source>
</reference>
<evidence type="ECO:0000313" key="2">
    <source>
        <dbReference type="Proteomes" id="UP000799324"/>
    </source>
</evidence>